<dbReference type="InterPro" id="IPR002686">
    <property type="entry name" value="Transposase_17"/>
</dbReference>
<evidence type="ECO:0000259" key="2">
    <source>
        <dbReference type="SMART" id="SM01321"/>
    </source>
</evidence>
<dbReference type="Proteomes" id="UP000265955">
    <property type="component" value="Unassembled WGS sequence"/>
</dbReference>
<reference evidence="4" key="1">
    <citation type="submission" date="2018-09" db="EMBL/GenBank/DDBJ databases">
        <authorList>
            <person name="Zhu H."/>
        </authorList>
    </citation>
    <scope>NUCLEOTIDE SEQUENCE [LARGE SCALE GENOMIC DNA]</scope>
    <source>
        <strain evidence="4">K1R23-30</strain>
    </source>
</reference>
<dbReference type="PANTHER" id="PTHR34322">
    <property type="entry name" value="TRANSPOSASE, Y1_TNP DOMAIN-CONTAINING"/>
    <property type="match status" value="1"/>
</dbReference>
<feature type="compositionally biased region" description="Basic and acidic residues" evidence="1">
    <location>
        <begin position="233"/>
        <end position="242"/>
    </location>
</feature>
<dbReference type="EMBL" id="QYUO01000001">
    <property type="protein sequence ID" value="RJF99680.1"/>
    <property type="molecule type" value="Genomic_DNA"/>
</dbReference>
<dbReference type="GO" id="GO:0004803">
    <property type="term" value="F:transposase activity"/>
    <property type="evidence" value="ECO:0007669"/>
    <property type="project" value="InterPro"/>
</dbReference>
<organism evidence="3 4">
    <name type="scientific">Noviherbaspirillum saxi</name>
    <dbReference type="NCBI Taxonomy" id="2320863"/>
    <lineage>
        <taxon>Bacteria</taxon>
        <taxon>Pseudomonadati</taxon>
        <taxon>Pseudomonadota</taxon>
        <taxon>Betaproteobacteria</taxon>
        <taxon>Burkholderiales</taxon>
        <taxon>Oxalobacteraceae</taxon>
        <taxon>Noviherbaspirillum</taxon>
    </lineage>
</organism>
<comment type="caution">
    <text evidence="3">The sequence shown here is derived from an EMBL/GenBank/DDBJ whole genome shotgun (WGS) entry which is preliminary data.</text>
</comment>
<dbReference type="InterPro" id="IPR036515">
    <property type="entry name" value="Transposase_17_sf"/>
</dbReference>
<dbReference type="SMART" id="SM01321">
    <property type="entry name" value="Y1_Tnp"/>
    <property type="match status" value="1"/>
</dbReference>
<evidence type="ECO:0000313" key="4">
    <source>
        <dbReference type="Proteomes" id="UP000265955"/>
    </source>
</evidence>
<dbReference type="GO" id="GO:0003677">
    <property type="term" value="F:DNA binding"/>
    <property type="evidence" value="ECO:0007669"/>
    <property type="project" value="InterPro"/>
</dbReference>
<dbReference type="RefSeq" id="WP_119769622.1">
    <property type="nucleotide sequence ID" value="NZ_QYUO01000001.1"/>
</dbReference>
<dbReference type="AlphaFoldDB" id="A0A3A3FVM1"/>
<dbReference type="Pfam" id="PF01797">
    <property type="entry name" value="Y1_Tnp"/>
    <property type="match status" value="1"/>
</dbReference>
<evidence type="ECO:0000313" key="3">
    <source>
        <dbReference type="EMBL" id="RJF99680.1"/>
    </source>
</evidence>
<sequence length="242" mass="27891">MARLPRLVVPHQPHHILQSGIDRQAIFRDDADYAAFLGWLREAAKQFQVAVHAYVLMPNHLHLLVSPSDTTGLARMMQWVGRHYVPYFNAKYQRVGTLWQSRYKATIIDSDQYFLQCSRYIELNPARAGLVASADEYPWSSLAHHVGMRSDPVIHDHRLFWALGNTPFDREAAYRNFINHGLSETEIAAFREATQKGWPLGSEQFKNMLAKQTNRRVTPARRGRPLKTAASPDHQRDKLIQH</sequence>
<dbReference type="OrthoDB" id="9814067at2"/>
<keyword evidence="4" id="KW-1185">Reference proteome</keyword>
<gene>
    <name evidence="3" type="ORF">D3871_14990</name>
</gene>
<accession>A0A3A3FVM1</accession>
<dbReference type="SUPFAM" id="SSF143422">
    <property type="entry name" value="Transposase IS200-like"/>
    <property type="match status" value="1"/>
</dbReference>
<feature type="domain" description="Transposase IS200-like" evidence="2">
    <location>
        <begin position="9"/>
        <end position="124"/>
    </location>
</feature>
<name>A0A3A3FVM1_9BURK</name>
<protein>
    <submittedName>
        <fullName evidence="3">Transposase</fullName>
    </submittedName>
</protein>
<feature type="region of interest" description="Disordered" evidence="1">
    <location>
        <begin position="211"/>
        <end position="242"/>
    </location>
</feature>
<evidence type="ECO:0000256" key="1">
    <source>
        <dbReference type="SAM" id="MobiDB-lite"/>
    </source>
</evidence>
<dbReference type="Gene3D" id="3.30.70.1290">
    <property type="entry name" value="Transposase IS200-like"/>
    <property type="match status" value="1"/>
</dbReference>
<dbReference type="PANTHER" id="PTHR34322:SF2">
    <property type="entry name" value="TRANSPOSASE IS200-LIKE DOMAIN-CONTAINING PROTEIN"/>
    <property type="match status" value="1"/>
</dbReference>
<dbReference type="GO" id="GO:0006313">
    <property type="term" value="P:DNA transposition"/>
    <property type="evidence" value="ECO:0007669"/>
    <property type="project" value="InterPro"/>
</dbReference>
<proteinExistence type="predicted"/>